<dbReference type="RefSeq" id="WP_027274382.1">
    <property type="nucleotide sequence ID" value="NZ_BRLH01000004.1"/>
</dbReference>
<keyword evidence="5" id="KW-1185">Reference proteome</keyword>
<dbReference type="SUPFAM" id="SSF53590">
    <property type="entry name" value="Nucleoside hydrolase"/>
    <property type="match status" value="1"/>
</dbReference>
<protein>
    <submittedName>
        <fullName evidence="4">Hydrolase</fullName>
    </submittedName>
</protein>
<evidence type="ECO:0000259" key="3">
    <source>
        <dbReference type="Pfam" id="PF01156"/>
    </source>
</evidence>
<dbReference type="GO" id="GO:0006152">
    <property type="term" value="P:purine nucleoside catabolic process"/>
    <property type="evidence" value="ECO:0007669"/>
    <property type="project" value="TreeGrafter"/>
</dbReference>
<dbReference type="InterPro" id="IPR023186">
    <property type="entry name" value="IUNH"/>
</dbReference>
<feature type="domain" description="Inosine/uridine-preferring nucleoside hydrolase" evidence="3">
    <location>
        <begin position="3"/>
        <end position="315"/>
    </location>
</feature>
<organism evidence="4 5">
    <name type="scientific">Leminorella grimontii</name>
    <dbReference type="NCBI Taxonomy" id="82981"/>
    <lineage>
        <taxon>Bacteria</taxon>
        <taxon>Pseudomonadati</taxon>
        <taxon>Pseudomonadota</taxon>
        <taxon>Gammaproteobacteria</taxon>
        <taxon>Enterobacterales</taxon>
        <taxon>Budviciaceae</taxon>
        <taxon>Leminorella</taxon>
    </lineage>
</organism>
<dbReference type="InterPro" id="IPR036452">
    <property type="entry name" value="Ribo_hydro-like"/>
</dbReference>
<keyword evidence="2" id="KW-0326">Glycosidase</keyword>
<dbReference type="GO" id="GO:0005829">
    <property type="term" value="C:cytosol"/>
    <property type="evidence" value="ECO:0007669"/>
    <property type="project" value="TreeGrafter"/>
</dbReference>
<dbReference type="PANTHER" id="PTHR12304:SF4">
    <property type="entry name" value="URIDINE NUCLEOSIDASE"/>
    <property type="match status" value="1"/>
</dbReference>
<dbReference type="CDD" id="cd00455">
    <property type="entry name" value="nuc_hydro"/>
    <property type="match status" value="1"/>
</dbReference>
<dbReference type="AlphaFoldDB" id="A0AAV5N334"/>
<dbReference type="Pfam" id="PF01156">
    <property type="entry name" value="IU_nuc_hydro"/>
    <property type="match status" value="1"/>
</dbReference>
<accession>A0AAV5N334</accession>
<keyword evidence="1 4" id="KW-0378">Hydrolase</keyword>
<evidence type="ECO:0000313" key="4">
    <source>
        <dbReference type="EMBL" id="GKX55970.1"/>
    </source>
</evidence>
<evidence type="ECO:0000313" key="5">
    <source>
        <dbReference type="Proteomes" id="UP001058124"/>
    </source>
</evidence>
<dbReference type="Proteomes" id="UP001058124">
    <property type="component" value="Unassembled WGS sequence"/>
</dbReference>
<proteinExistence type="predicted"/>
<gene>
    <name evidence="4" type="ORF">SOASR030_20820</name>
</gene>
<comment type="caution">
    <text evidence="4">The sequence shown here is derived from an EMBL/GenBank/DDBJ whole genome shotgun (WGS) entry which is preliminary data.</text>
</comment>
<evidence type="ECO:0000256" key="1">
    <source>
        <dbReference type="ARBA" id="ARBA00022801"/>
    </source>
</evidence>
<dbReference type="Gene3D" id="3.90.245.10">
    <property type="entry name" value="Ribonucleoside hydrolase-like"/>
    <property type="match status" value="1"/>
</dbReference>
<dbReference type="EMBL" id="BRLH01000004">
    <property type="protein sequence ID" value="GKX55970.1"/>
    <property type="molecule type" value="Genomic_DNA"/>
</dbReference>
<dbReference type="GO" id="GO:0008477">
    <property type="term" value="F:purine nucleosidase activity"/>
    <property type="evidence" value="ECO:0007669"/>
    <property type="project" value="TreeGrafter"/>
</dbReference>
<name>A0AAV5N334_9GAMM</name>
<dbReference type="InterPro" id="IPR001910">
    <property type="entry name" value="Inosine/uridine_hydrolase_dom"/>
</dbReference>
<reference evidence="4" key="1">
    <citation type="submission" date="2022-06" db="EMBL/GenBank/DDBJ databases">
        <title>Draft genome sequences of Leminorella grimontii str. JCM5902.</title>
        <authorList>
            <person name="Wakabayashi Y."/>
            <person name="Kojima K."/>
        </authorList>
    </citation>
    <scope>NUCLEOTIDE SEQUENCE</scope>
    <source>
        <strain evidence="4">JCM 5902</strain>
    </source>
</reference>
<evidence type="ECO:0000256" key="2">
    <source>
        <dbReference type="ARBA" id="ARBA00023295"/>
    </source>
</evidence>
<dbReference type="PANTHER" id="PTHR12304">
    <property type="entry name" value="INOSINE-URIDINE PREFERRING NUCLEOSIDE HYDROLASE"/>
    <property type="match status" value="1"/>
</dbReference>
<sequence length="328" mass="35517">MRLIIDCDPGNGVAGANVDDGLALAVAMAAPEISLELITTVAGNTPSEVGFSVARTLTERMGLDIAVRRGASRALVEPSGPWRDRLDNGAARAGLTDLWHNVPTPYAVSSECPLAAHAMGELICNNPGEITLIAIGPLTNVAHAMHLYPDLAEKVKEIIIMGGVFNVEGYIKDTNFGVDPEAAHVVLTSGANVTLVPMDATVQTQMVFEDLDRIAEIGSPLTDYLAETVRPWIHYSMKTRRLPGCWIHDVLTVAWLLDKSVATSLHQYVDVALERGLARGTTWRWDPDSLRLDVGIALPQGRPVKILHQVDNQKLLSIIYHALSQTRG</sequence>